<evidence type="ECO:0000256" key="1">
    <source>
        <dbReference type="SAM" id="MobiDB-lite"/>
    </source>
</evidence>
<evidence type="ECO:0000313" key="5">
    <source>
        <dbReference type="Proteomes" id="UP001595685"/>
    </source>
</evidence>
<dbReference type="RefSeq" id="WP_376983925.1">
    <property type="nucleotide sequence ID" value="NZ_JBHRWW010000013.1"/>
</dbReference>
<dbReference type="Pfam" id="PF19803">
    <property type="entry name" value="DUF6286"/>
    <property type="match status" value="1"/>
</dbReference>
<sequence length="232" mass="23218">MSTATPTRRALRADRPGATDAPGSPAPGAEETDGAHAPAPASEVLPPAAAPAGVPAAAVLATLLCLALVALGLLALREVTAGREVGGQVVVPGEPWAAPLLASATEVVPGTTAVAAGAAGLVVGLLLLLVALRPRPARTVRLVDPAGRGVPLDLDPGSVARLAADTALGEDEVLSSRGRADRRRVAVHVTVDPRDAHDVRSLTASTAQRVAARLEGLQPAPRVGVHVHGARS</sequence>
<feature type="transmembrane region" description="Helical" evidence="2">
    <location>
        <begin position="56"/>
        <end position="76"/>
    </location>
</feature>
<dbReference type="EMBL" id="JBHRWW010000013">
    <property type="protein sequence ID" value="MFC3689823.1"/>
    <property type="molecule type" value="Genomic_DNA"/>
</dbReference>
<feature type="transmembrane region" description="Helical" evidence="2">
    <location>
        <begin position="113"/>
        <end position="132"/>
    </location>
</feature>
<keyword evidence="2" id="KW-0472">Membrane</keyword>
<feature type="domain" description="DUF6286" evidence="3">
    <location>
        <begin position="122"/>
        <end position="227"/>
    </location>
</feature>
<organism evidence="4 5">
    <name type="scientific">Aquipuribacter hungaricus</name>
    <dbReference type="NCBI Taxonomy" id="545624"/>
    <lineage>
        <taxon>Bacteria</taxon>
        <taxon>Bacillati</taxon>
        <taxon>Actinomycetota</taxon>
        <taxon>Actinomycetes</taxon>
        <taxon>Micrococcales</taxon>
        <taxon>Intrasporangiaceae</taxon>
        <taxon>Aquipuribacter</taxon>
    </lineage>
</organism>
<dbReference type="InterPro" id="IPR046253">
    <property type="entry name" value="DUF6286"/>
</dbReference>
<accession>A0ABV7WJ05</accession>
<feature type="region of interest" description="Disordered" evidence="1">
    <location>
        <begin position="1"/>
        <end position="43"/>
    </location>
</feature>
<reference evidence="5" key="1">
    <citation type="journal article" date="2019" name="Int. J. Syst. Evol. Microbiol.">
        <title>The Global Catalogue of Microorganisms (GCM) 10K type strain sequencing project: providing services to taxonomists for standard genome sequencing and annotation.</title>
        <authorList>
            <consortium name="The Broad Institute Genomics Platform"/>
            <consortium name="The Broad Institute Genome Sequencing Center for Infectious Disease"/>
            <person name="Wu L."/>
            <person name="Ma J."/>
        </authorList>
    </citation>
    <scope>NUCLEOTIDE SEQUENCE [LARGE SCALE GENOMIC DNA]</scope>
    <source>
        <strain evidence="5">NCAIM B.02333</strain>
    </source>
</reference>
<keyword evidence="5" id="KW-1185">Reference proteome</keyword>
<evidence type="ECO:0000313" key="4">
    <source>
        <dbReference type="EMBL" id="MFC3689823.1"/>
    </source>
</evidence>
<evidence type="ECO:0000256" key="2">
    <source>
        <dbReference type="SAM" id="Phobius"/>
    </source>
</evidence>
<keyword evidence="2" id="KW-1133">Transmembrane helix</keyword>
<keyword evidence="2" id="KW-0812">Transmembrane</keyword>
<proteinExistence type="predicted"/>
<dbReference type="Proteomes" id="UP001595685">
    <property type="component" value="Unassembled WGS sequence"/>
</dbReference>
<name>A0ABV7WJ05_9MICO</name>
<gene>
    <name evidence="4" type="ORF">ACFOLH_15850</name>
</gene>
<evidence type="ECO:0000259" key="3">
    <source>
        <dbReference type="Pfam" id="PF19803"/>
    </source>
</evidence>
<protein>
    <submittedName>
        <fullName evidence="4">DUF6286 domain-containing protein</fullName>
    </submittedName>
</protein>
<comment type="caution">
    <text evidence="4">The sequence shown here is derived from an EMBL/GenBank/DDBJ whole genome shotgun (WGS) entry which is preliminary data.</text>
</comment>